<protein>
    <submittedName>
        <fullName evidence="1">DUF6893 family small protein</fullName>
    </submittedName>
</protein>
<sequence>MRQLGKLLALFAGAAVIAMIWRELPALKRYITMRRM</sequence>
<comment type="caution">
    <text evidence="1">The sequence shown here is derived from an EMBL/GenBank/DDBJ whole genome shotgun (WGS) entry which is preliminary data.</text>
</comment>
<proteinExistence type="predicted"/>
<dbReference type="RefSeq" id="WP_379484483.1">
    <property type="nucleotide sequence ID" value="NZ_JBHMCF010000038.1"/>
</dbReference>
<evidence type="ECO:0000313" key="1">
    <source>
        <dbReference type="EMBL" id="MFB9474599.1"/>
    </source>
</evidence>
<dbReference type="Proteomes" id="UP001589568">
    <property type="component" value="Unassembled WGS sequence"/>
</dbReference>
<dbReference type="EMBL" id="JBHMCF010000038">
    <property type="protein sequence ID" value="MFB9474599.1"/>
    <property type="molecule type" value="Genomic_DNA"/>
</dbReference>
<organism evidence="1 2">
    <name type="scientific">Nonomuraea salmonea</name>
    <dbReference type="NCBI Taxonomy" id="46181"/>
    <lineage>
        <taxon>Bacteria</taxon>
        <taxon>Bacillati</taxon>
        <taxon>Actinomycetota</taxon>
        <taxon>Actinomycetes</taxon>
        <taxon>Streptosporangiales</taxon>
        <taxon>Streptosporangiaceae</taxon>
        <taxon>Nonomuraea</taxon>
    </lineage>
</organism>
<accession>A0ABV5NW97</accession>
<dbReference type="InterPro" id="IPR054188">
    <property type="entry name" value="DUF6893"/>
</dbReference>
<keyword evidence="2" id="KW-1185">Reference proteome</keyword>
<evidence type="ECO:0000313" key="2">
    <source>
        <dbReference type="Proteomes" id="UP001589568"/>
    </source>
</evidence>
<gene>
    <name evidence="1" type="ORF">ACFFR3_34320</name>
</gene>
<dbReference type="Pfam" id="PF21833">
    <property type="entry name" value="DUF6893"/>
    <property type="match status" value="1"/>
</dbReference>
<name>A0ABV5NW97_9ACTN</name>
<reference evidence="1 2" key="1">
    <citation type="submission" date="2024-09" db="EMBL/GenBank/DDBJ databases">
        <authorList>
            <person name="Sun Q."/>
            <person name="Mori K."/>
        </authorList>
    </citation>
    <scope>NUCLEOTIDE SEQUENCE [LARGE SCALE GENOMIC DNA]</scope>
    <source>
        <strain evidence="1 2">JCM 3324</strain>
    </source>
</reference>